<dbReference type="EMBL" id="KN880495">
    <property type="protein sequence ID" value="KIY68842.1"/>
    <property type="molecule type" value="Genomic_DNA"/>
</dbReference>
<dbReference type="SUPFAM" id="SSF103473">
    <property type="entry name" value="MFS general substrate transporter"/>
    <property type="match status" value="1"/>
</dbReference>
<dbReference type="InterPro" id="IPR011701">
    <property type="entry name" value="MFS"/>
</dbReference>
<dbReference type="OrthoDB" id="5376138at2759"/>
<keyword evidence="9" id="KW-1185">Reference proteome</keyword>
<evidence type="ECO:0000256" key="6">
    <source>
        <dbReference type="SAM" id="Phobius"/>
    </source>
</evidence>
<feature type="transmembrane region" description="Helical" evidence="6">
    <location>
        <begin position="491"/>
        <end position="513"/>
    </location>
</feature>
<keyword evidence="3 6" id="KW-1133">Transmembrane helix</keyword>
<feature type="transmembrane region" description="Helical" evidence="6">
    <location>
        <begin position="157"/>
        <end position="176"/>
    </location>
</feature>
<evidence type="ECO:0000313" key="8">
    <source>
        <dbReference type="EMBL" id="KIY68842.1"/>
    </source>
</evidence>
<name>A0A0D7BE79_9AGAR</name>
<sequence>MSSHARGPVPANDIDERLPEGSTPVEGLVIKGLDEAKTDGIDPRASLDLKGADKEATAGDEETGQGPLYVEFGQNDPRDPMQFSYARKWAITILSSYATLLASMTATAYSMGYQTMCTDLGCTDFRATVGLSLYQLGFGVVPLVTSSFSEEVGRQPLYFVSAGGFLLMFLLIALAPNSAAVLVGRFLQGGFGSTWATLVSGTIADIWAPKDRGMPMALFAVAAIGGSAVGPLMGGWTEMNGKLGWKWIEWIMMIMTALYLVLLPFVLKETRSSVLLRRLAVKIRKETGDARYRARIEDEHVKLRTLIWISTTRPLYLLFTEPIVSSFSLWISFAWGVMFALLESVPIIFKELYNFNSGQLGTVFVAILVATILGYLTNFYQERMYRTNFPIRGAESRLYGACAAAILLPVGTFIYAWTSFSYVHWIAPIIGIVLLMWAVFVIYLAVFTYLADAYGPFASSALAGQSLCRNMAAMSFPLFTRQMYKALGYHWASTLFACIATLLIPIPYVLFFFGPKIREHSKFSRQVLAVQQRTLVADDTPTTTTEKR</sequence>
<feature type="domain" description="Major facilitator superfamily (MFS) profile" evidence="7">
    <location>
        <begin position="91"/>
        <end position="518"/>
    </location>
</feature>
<feature type="transmembrane region" description="Helical" evidence="6">
    <location>
        <begin position="457"/>
        <end position="479"/>
    </location>
</feature>
<gene>
    <name evidence="8" type="ORF">CYLTODRAFT_421291</name>
</gene>
<evidence type="ECO:0000313" key="9">
    <source>
        <dbReference type="Proteomes" id="UP000054007"/>
    </source>
</evidence>
<dbReference type="GO" id="GO:0005886">
    <property type="term" value="C:plasma membrane"/>
    <property type="evidence" value="ECO:0007669"/>
    <property type="project" value="TreeGrafter"/>
</dbReference>
<evidence type="ECO:0000256" key="2">
    <source>
        <dbReference type="ARBA" id="ARBA00022692"/>
    </source>
</evidence>
<evidence type="ECO:0000256" key="4">
    <source>
        <dbReference type="ARBA" id="ARBA00023136"/>
    </source>
</evidence>
<accession>A0A0D7BE79</accession>
<keyword evidence="4 6" id="KW-0472">Membrane</keyword>
<evidence type="ECO:0000259" key="7">
    <source>
        <dbReference type="PROSITE" id="PS50850"/>
    </source>
</evidence>
<dbReference type="Gene3D" id="1.20.1250.20">
    <property type="entry name" value="MFS general substrate transporter like domains"/>
    <property type="match status" value="1"/>
</dbReference>
<feature type="transmembrane region" description="Helical" evidence="6">
    <location>
        <begin position="182"/>
        <end position="204"/>
    </location>
</feature>
<evidence type="ECO:0000256" key="1">
    <source>
        <dbReference type="ARBA" id="ARBA00004141"/>
    </source>
</evidence>
<dbReference type="CDD" id="cd17323">
    <property type="entry name" value="MFS_Tpo1_MDR_like"/>
    <property type="match status" value="1"/>
</dbReference>
<dbReference type="Pfam" id="PF07690">
    <property type="entry name" value="MFS_1"/>
    <property type="match status" value="1"/>
</dbReference>
<evidence type="ECO:0000256" key="5">
    <source>
        <dbReference type="SAM" id="MobiDB-lite"/>
    </source>
</evidence>
<feature type="region of interest" description="Disordered" evidence="5">
    <location>
        <begin position="1"/>
        <end position="25"/>
    </location>
</feature>
<dbReference type="STRING" id="1314674.A0A0D7BE79"/>
<dbReference type="PROSITE" id="PS50850">
    <property type="entry name" value="MFS"/>
    <property type="match status" value="1"/>
</dbReference>
<dbReference type="Proteomes" id="UP000054007">
    <property type="component" value="Unassembled WGS sequence"/>
</dbReference>
<protein>
    <submittedName>
        <fullName evidence="8">MFS polyamine transporter</fullName>
    </submittedName>
</protein>
<feature type="transmembrane region" description="Helical" evidence="6">
    <location>
        <begin position="216"/>
        <end position="235"/>
    </location>
</feature>
<organism evidence="8 9">
    <name type="scientific">Cylindrobasidium torrendii FP15055 ss-10</name>
    <dbReference type="NCBI Taxonomy" id="1314674"/>
    <lineage>
        <taxon>Eukaryota</taxon>
        <taxon>Fungi</taxon>
        <taxon>Dikarya</taxon>
        <taxon>Basidiomycota</taxon>
        <taxon>Agaricomycotina</taxon>
        <taxon>Agaricomycetes</taxon>
        <taxon>Agaricomycetidae</taxon>
        <taxon>Agaricales</taxon>
        <taxon>Marasmiineae</taxon>
        <taxon>Physalacriaceae</taxon>
        <taxon>Cylindrobasidium</taxon>
    </lineage>
</organism>
<feature type="region of interest" description="Disordered" evidence="5">
    <location>
        <begin position="38"/>
        <end position="72"/>
    </location>
</feature>
<dbReference type="PANTHER" id="PTHR23502:SF134">
    <property type="entry name" value="MAJOR FACILITATOR SUPERFAMILY (MFS) PROFILE DOMAIN-CONTAINING PROTEIN-RELATED"/>
    <property type="match status" value="1"/>
</dbReference>
<reference evidence="8 9" key="1">
    <citation type="journal article" date="2015" name="Fungal Genet. Biol.">
        <title>Evolution of novel wood decay mechanisms in Agaricales revealed by the genome sequences of Fistulina hepatica and Cylindrobasidium torrendii.</title>
        <authorList>
            <person name="Floudas D."/>
            <person name="Held B.W."/>
            <person name="Riley R."/>
            <person name="Nagy L.G."/>
            <person name="Koehler G."/>
            <person name="Ransdell A.S."/>
            <person name="Younus H."/>
            <person name="Chow J."/>
            <person name="Chiniquy J."/>
            <person name="Lipzen A."/>
            <person name="Tritt A."/>
            <person name="Sun H."/>
            <person name="Haridas S."/>
            <person name="LaButti K."/>
            <person name="Ohm R.A."/>
            <person name="Kues U."/>
            <person name="Blanchette R.A."/>
            <person name="Grigoriev I.V."/>
            <person name="Minto R.E."/>
            <person name="Hibbett D.S."/>
        </authorList>
    </citation>
    <scope>NUCLEOTIDE SEQUENCE [LARGE SCALE GENOMIC DNA]</scope>
    <source>
        <strain evidence="8 9">FP15055 ss-10</strain>
    </source>
</reference>
<dbReference type="GO" id="GO:0022857">
    <property type="term" value="F:transmembrane transporter activity"/>
    <property type="evidence" value="ECO:0007669"/>
    <property type="project" value="InterPro"/>
</dbReference>
<feature type="transmembrane region" description="Helical" evidence="6">
    <location>
        <begin position="423"/>
        <end position="450"/>
    </location>
</feature>
<dbReference type="AlphaFoldDB" id="A0A0D7BE79"/>
<feature type="transmembrane region" description="Helical" evidence="6">
    <location>
        <begin position="125"/>
        <end position="145"/>
    </location>
</feature>
<feature type="transmembrane region" description="Helical" evidence="6">
    <location>
        <begin position="358"/>
        <end position="377"/>
    </location>
</feature>
<feature type="transmembrane region" description="Helical" evidence="6">
    <location>
        <begin position="398"/>
        <end position="417"/>
    </location>
</feature>
<feature type="compositionally biased region" description="Basic and acidic residues" evidence="5">
    <location>
        <begin position="38"/>
        <end position="57"/>
    </location>
</feature>
<keyword evidence="2 6" id="KW-0812">Transmembrane</keyword>
<feature type="transmembrane region" description="Helical" evidence="6">
    <location>
        <begin position="89"/>
        <end position="113"/>
    </location>
</feature>
<feature type="transmembrane region" description="Helical" evidence="6">
    <location>
        <begin position="315"/>
        <end position="338"/>
    </location>
</feature>
<dbReference type="InterPro" id="IPR020846">
    <property type="entry name" value="MFS_dom"/>
</dbReference>
<dbReference type="PANTHER" id="PTHR23502">
    <property type="entry name" value="MAJOR FACILITATOR SUPERFAMILY"/>
    <property type="match status" value="1"/>
</dbReference>
<feature type="transmembrane region" description="Helical" evidence="6">
    <location>
        <begin position="247"/>
        <end position="267"/>
    </location>
</feature>
<proteinExistence type="predicted"/>
<dbReference type="FunFam" id="1.20.1250.20:FF:000082">
    <property type="entry name" value="MFS multidrug transporter, putative"/>
    <property type="match status" value="1"/>
</dbReference>
<dbReference type="InterPro" id="IPR036259">
    <property type="entry name" value="MFS_trans_sf"/>
</dbReference>
<evidence type="ECO:0000256" key="3">
    <source>
        <dbReference type="ARBA" id="ARBA00022989"/>
    </source>
</evidence>
<comment type="subcellular location">
    <subcellularLocation>
        <location evidence="1">Membrane</location>
        <topology evidence="1">Multi-pass membrane protein</topology>
    </subcellularLocation>
</comment>